<name>R4XGG6_TAPDE</name>
<dbReference type="AlphaFoldDB" id="R4XGG6"/>
<protein>
    <submittedName>
        <fullName evidence="1">Uncharacterized protein</fullName>
    </submittedName>
</protein>
<organism evidence="1 2">
    <name type="scientific">Taphrina deformans (strain PYCC 5710 / ATCC 11124 / CBS 356.35 / IMI 108563 / JCM 9778 / NBRC 8474)</name>
    <name type="common">Peach leaf curl fungus</name>
    <name type="synonym">Lalaria deformans</name>
    <dbReference type="NCBI Taxonomy" id="1097556"/>
    <lineage>
        <taxon>Eukaryota</taxon>
        <taxon>Fungi</taxon>
        <taxon>Dikarya</taxon>
        <taxon>Ascomycota</taxon>
        <taxon>Taphrinomycotina</taxon>
        <taxon>Taphrinomycetes</taxon>
        <taxon>Taphrinales</taxon>
        <taxon>Taphrinaceae</taxon>
        <taxon>Taphrina</taxon>
    </lineage>
</organism>
<gene>
    <name evidence="1" type="ORF">TAPDE_005254</name>
</gene>
<accession>R4XGG6</accession>
<proteinExistence type="predicted"/>
<reference evidence="1 2" key="1">
    <citation type="journal article" date="2013" name="MBio">
        <title>Genome sequencing of the plant pathogen Taphrina deformans, the causal agent of peach leaf curl.</title>
        <authorList>
            <person name="Cisse O.H."/>
            <person name="Almeida J.M.G.C.F."/>
            <person name="Fonseca A."/>
            <person name="Kumar A.A."/>
            <person name="Salojaervi J."/>
            <person name="Overmyer K."/>
            <person name="Hauser P.M."/>
            <person name="Pagni M."/>
        </authorList>
    </citation>
    <scope>NUCLEOTIDE SEQUENCE [LARGE SCALE GENOMIC DNA]</scope>
    <source>
        <strain evidence="2">PYCC 5710 / ATCC 11124 / CBS 356.35 / IMI 108563 / JCM 9778 / NBRC 8474</strain>
    </source>
</reference>
<comment type="caution">
    <text evidence="1">The sequence shown here is derived from an EMBL/GenBank/DDBJ whole genome shotgun (WGS) entry which is preliminary data.</text>
</comment>
<evidence type="ECO:0000313" key="1">
    <source>
        <dbReference type="EMBL" id="CCG84737.1"/>
    </source>
</evidence>
<dbReference type="Proteomes" id="UP000013776">
    <property type="component" value="Unassembled WGS sequence"/>
</dbReference>
<evidence type="ECO:0000313" key="2">
    <source>
        <dbReference type="Proteomes" id="UP000013776"/>
    </source>
</evidence>
<keyword evidence="2" id="KW-1185">Reference proteome</keyword>
<dbReference type="EMBL" id="CAHR02000296">
    <property type="protein sequence ID" value="CCG84737.1"/>
    <property type="molecule type" value="Genomic_DNA"/>
</dbReference>
<dbReference type="VEuPathDB" id="FungiDB:TAPDE_005254"/>
<sequence>MYFARQLNKSLSSVALTNIYHFREMIDILLSSVLEGGLMRWIPAVLDPDYKMKSLEMDRYTASIARSIKRIRVNQKTSEIASPSDMIRDRERASNLRSIADQVMKQKKRTVIKLPIGQREAETARKDLVEPRAKAHETVGRCQDIEWLV</sequence>